<accession>A0AAD5VR95</accession>
<sequence>MDVLTPLIERNAVTCYPLSRTHGFLLVKPILGTNAMPLKGENPITTYFPRVSPDAKLKTPLQSKPRLAKRLQPHDDSIDSTTNGSARKKSKSQKQSDARDAGPSFSRTPRPSDVFSPSQKASREVIEIEETPPNTPVKRRLFCQFTSSPLPDLTPSPEPPPRPCAPSHTSHLEADADPSLSAGTNSPEPTEFRPDCIPSSQTQAMEDFTRTAEKLTVQIPVCSPSETPTVIPERAVPSQSSDYIPSSQPDTTLPSFFLIPDESIPSSQSQFIDLIPTSPITPDFDTVPSSQSQEIAFSQTRHRSIKSMSQTRTSVLDICIDELEAQPRLSSDISSDNQDSRSGIPPANDIEDAELSPVVLSSQTPPACESRPSSPGRDENLSSIPPSQDHWNDGSGSMESLPDAVKEFRGMFDEDFQNVTRDYGARLIFTDSSLTSSCNTHSDDEDEMPGRLQNKVALVTGAASGIGLESAILFAQEGANVVLVDINPAGVEKGASLITERFPNVKAIATKADVGKEADVKAAVDLAVKEFGRLDVMFNNAGIMHPEDDNALNTEERIWDLTMQINLKGVWWGCKYAILAMRQNPTDECKGLHTGGSIINTASFVALMGAATPQLAYTASKASAVPILGPLKTPLLMDFLNTDEKKERRLVHLPMGRFGEAIELAKAALFLASDDSSYVTGADFAVDGGLSKAYVTPLGEPSLPPPSSLI</sequence>
<feature type="compositionally biased region" description="Polar residues" evidence="3">
    <location>
        <begin position="287"/>
        <end position="299"/>
    </location>
</feature>
<dbReference type="FunFam" id="3.40.50.720:FF:000084">
    <property type="entry name" value="Short-chain dehydrogenase reductase"/>
    <property type="match status" value="1"/>
</dbReference>
<dbReference type="PANTHER" id="PTHR43180">
    <property type="entry name" value="3-OXOACYL-(ACYL-CARRIER-PROTEIN) REDUCTASE (AFU_ORTHOLOGUE AFUA_6G11210)"/>
    <property type="match status" value="1"/>
</dbReference>
<dbReference type="PRINTS" id="PR00080">
    <property type="entry name" value="SDRFAMILY"/>
</dbReference>
<dbReference type="SUPFAM" id="SSF51735">
    <property type="entry name" value="NAD(P)-binding Rossmann-fold domains"/>
    <property type="match status" value="1"/>
</dbReference>
<dbReference type="AlphaFoldDB" id="A0AAD5VR95"/>
<name>A0AAD5VR95_9AGAR</name>
<dbReference type="PANTHER" id="PTHR43180:SF66">
    <property type="entry name" value="SHORT-CHAIN DEHYDROGENASE_REDUCTASE FAMILY PROTEIN"/>
    <property type="match status" value="1"/>
</dbReference>
<feature type="compositionally biased region" description="Polar residues" evidence="3">
    <location>
        <begin position="105"/>
        <end position="120"/>
    </location>
</feature>
<dbReference type="Pfam" id="PF13561">
    <property type="entry name" value="adh_short_C2"/>
    <property type="match status" value="1"/>
</dbReference>
<protein>
    <submittedName>
        <fullName evidence="4">Uncharacterized protein</fullName>
    </submittedName>
</protein>
<comment type="similarity">
    <text evidence="1">Belongs to the short-chain dehydrogenases/reductases (SDR) family.</text>
</comment>
<evidence type="ECO:0000256" key="2">
    <source>
        <dbReference type="ARBA" id="ARBA00023002"/>
    </source>
</evidence>
<dbReference type="Proteomes" id="UP001213000">
    <property type="component" value="Unassembled WGS sequence"/>
</dbReference>
<feature type="compositionally biased region" description="Polar residues" evidence="3">
    <location>
        <begin position="329"/>
        <end position="341"/>
    </location>
</feature>
<evidence type="ECO:0000256" key="1">
    <source>
        <dbReference type="ARBA" id="ARBA00006484"/>
    </source>
</evidence>
<dbReference type="InterPro" id="IPR036291">
    <property type="entry name" value="NAD(P)-bd_dom_sf"/>
</dbReference>
<reference evidence="4" key="1">
    <citation type="submission" date="2022-07" db="EMBL/GenBank/DDBJ databases">
        <title>Genome Sequence of Leucocoprinus birnbaumii.</title>
        <authorList>
            <person name="Buettner E."/>
        </authorList>
    </citation>
    <scope>NUCLEOTIDE SEQUENCE</scope>
    <source>
        <strain evidence="4">VT141</strain>
    </source>
</reference>
<evidence type="ECO:0000256" key="3">
    <source>
        <dbReference type="SAM" id="MobiDB-lite"/>
    </source>
</evidence>
<gene>
    <name evidence="4" type="ORF">NP233_g7410</name>
</gene>
<feature type="region of interest" description="Disordered" evidence="3">
    <location>
        <begin position="279"/>
        <end position="308"/>
    </location>
</feature>
<dbReference type="GO" id="GO:0016491">
    <property type="term" value="F:oxidoreductase activity"/>
    <property type="evidence" value="ECO:0007669"/>
    <property type="project" value="UniProtKB-KW"/>
</dbReference>
<feature type="region of interest" description="Disordered" evidence="3">
    <location>
        <begin position="55"/>
        <end position="198"/>
    </location>
</feature>
<dbReference type="Pfam" id="PF00106">
    <property type="entry name" value="adh_short"/>
    <property type="match status" value="1"/>
</dbReference>
<evidence type="ECO:0000313" key="5">
    <source>
        <dbReference type="Proteomes" id="UP001213000"/>
    </source>
</evidence>
<organism evidence="4 5">
    <name type="scientific">Leucocoprinus birnbaumii</name>
    <dbReference type="NCBI Taxonomy" id="56174"/>
    <lineage>
        <taxon>Eukaryota</taxon>
        <taxon>Fungi</taxon>
        <taxon>Dikarya</taxon>
        <taxon>Basidiomycota</taxon>
        <taxon>Agaricomycotina</taxon>
        <taxon>Agaricomycetes</taxon>
        <taxon>Agaricomycetidae</taxon>
        <taxon>Agaricales</taxon>
        <taxon>Agaricineae</taxon>
        <taxon>Agaricaceae</taxon>
        <taxon>Leucocoprinus</taxon>
    </lineage>
</organism>
<keyword evidence="5" id="KW-1185">Reference proteome</keyword>
<dbReference type="CDD" id="cd05233">
    <property type="entry name" value="SDR_c"/>
    <property type="match status" value="1"/>
</dbReference>
<dbReference type="EMBL" id="JANIEX010000538">
    <property type="protein sequence ID" value="KAJ3565801.1"/>
    <property type="molecule type" value="Genomic_DNA"/>
</dbReference>
<feature type="region of interest" description="Disordered" evidence="3">
    <location>
        <begin position="329"/>
        <end position="400"/>
    </location>
</feature>
<dbReference type="InterPro" id="IPR002347">
    <property type="entry name" value="SDR_fam"/>
</dbReference>
<keyword evidence="2" id="KW-0560">Oxidoreductase</keyword>
<feature type="compositionally biased region" description="Pro residues" evidence="3">
    <location>
        <begin position="152"/>
        <end position="164"/>
    </location>
</feature>
<proteinExistence type="inferred from homology"/>
<dbReference type="Gene3D" id="3.40.50.720">
    <property type="entry name" value="NAD(P)-binding Rossmann-like Domain"/>
    <property type="match status" value="1"/>
</dbReference>
<dbReference type="PRINTS" id="PR00081">
    <property type="entry name" value="GDHRDH"/>
</dbReference>
<comment type="caution">
    <text evidence="4">The sequence shown here is derived from an EMBL/GenBank/DDBJ whole genome shotgun (WGS) entry which is preliminary data.</text>
</comment>
<evidence type="ECO:0000313" key="4">
    <source>
        <dbReference type="EMBL" id="KAJ3565801.1"/>
    </source>
</evidence>